<feature type="transmembrane region" description="Helical" evidence="1">
    <location>
        <begin position="240"/>
        <end position="260"/>
    </location>
</feature>
<sequence length="537" mass="62359">MEKHSENIKVLINNVKDKIGKPVSSRVVAATIESFGIRDIDTETDYGVSDIQDLANYVYRQLTTSLEHKESLNVKQREYLETNPETIQLSDYMVVKAKIFAQYYPLGIFHLLPVFLQIAAIVVFGYSLWTHVNFNHLQSTAVVLGVIIGIVSTGGFVQVIGRQASFYWNYLDYSMTKKTIDYLLKLGIKTLFIVFAVILFVNSFIHIYPYKVFFIIFAYAFLIGLLLLVLAPLHTIRQRWMITIAVILGTMVTVLLNKYSSLSIYYTHWFGISVAIISAKTYLYFFFRNLLKKHPPKAELNIKTSVFIYQNHRYFLYGICIYLFIFIDRILAWSTTAEGQLPFMVYFEKDYELGMDMAILVFLLLSGVLEFSIASFTRFLDITQKLVQFENSKLFNKELHKIYWQNILILLITAAVIFVIIYQLMFASWGYKGQFHEELEDLSVKVTIFGGIGYFFLAWGMLNTLYLFTLGQTEQPLKGIIYAMVINLTIGFILSRFVSFEYSVVGMLAGALFFMFYTLKHIFRFFKKLDYHYYASF</sequence>
<feature type="transmembrane region" description="Helical" evidence="1">
    <location>
        <begin position="314"/>
        <end position="337"/>
    </location>
</feature>
<feature type="transmembrane region" description="Helical" evidence="1">
    <location>
        <begin position="402"/>
        <end position="426"/>
    </location>
</feature>
<reference evidence="2 3" key="1">
    <citation type="submission" date="2018-06" db="EMBL/GenBank/DDBJ databases">
        <title>Genomic Encyclopedia of Type Strains, Phase III (KMG-III): the genomes of soil and plant-associated and newly described type strains.</title>
        <authorList>
            <person name="Whitman W."/>
        </authorList>
    </citation>
    <scope>NUCLEOTIDE SEQUENCE [LARGE SCALE GENOMIC DNA]</scope>
    <source>
        <strain evidence="2 3">CGMCC 1.12504</strain>
    </source>
</reference>
<feature type="transmembrane region" description="Helical" evidence="1">
    <location>
        <begin position="213"/>
        <end position="233"/>
    </location>
</feature>
<dbReference type="Proteomes" id="UP000249518">
    <property type="component" value="Unassembled WGS sequence"/>
</dbReference>
<feature type="transmembrane region" description="Helical" evidence="1">
    <location>
        <begin position="446"/>
        <end position="468"/>
    </location>
</feature>
<proteinExistence type="predicted"/>
<comment type="caution">
    <text evidence="2">The sequence shown here is derived from an EMBL/GenBank/DDBJ whole genome shotgun (WGS) entry which is preliminary data.</text>
</comment>
<feature type="transmembrane region" description="Helical" evidence="1">
    <location>
        <begin position="103"/>
        <end position="129"/>
    </location>
</feature>
<keyword evidence="1" id="KW-0472">Membrane</keyword>
<feature type="transmembrane region" description="Helical" evidence="1">
    <location>
        <begin position="504"/>
        <end position="523"/>
    </location>
</feature>
<dbReference type="OrthoDB" id="442385at2"/>
<evidence type="ECO:0008006" key="4">
    <source>
        <dbReference type="Google" id="ProtNLM"/>
    </source>
</evidence>
<dbReference type="RefSeq" id="WP_112085661.1">
    <property type="nucleotide sequence ID" value="NZ_QLSV01000005.1"/>
</dbReference>
<protein>
    <recommendedName>
        <fullName evidence="4">Exopolysaccharide Exporter (EPS-E)</fullName>
    </recommendedName>
</protein>
<evidence type="ECO:0000313" key="2">
    <source>
        <dbReference type="EMBL" id="RAR48469.1"/>
    </source>
</evidence>
<evidence type="ECO:0000256" key="1">
    <source>
        <dbReference type="SAM" id="Phobius"/>
    </source>
</evidence>
<feature type="transmembrane region" description="Helical" evidence="1">
    <location>
        <begin position="141"/>
        <end position="161"/>
    </location>
</feature>
<organism evidence="2 3">
    <name type="scientific">Flavobacterium lacus</name>
    <dbReference type="NCBI Taxonomy" id="1353778"/>
    <lineage>
        <taxon>Bacteria</taxon>
        <taxon>Pseudomonadati</taxon>
        <taxon>Bacteroidota</taxon>
        <taxon>Flavobacteriia</taxon>
        <taxon>Flavobacteriales</taxon>
        <taxon>Flavobacteriaceae</taxon>
        <taxon>Flavobacterium</taxon>
    </lineage>
</organism>
<feature type="transmembrane region" description="Helical" evidence="1">
    <location>
        <begin position="182"/>
        <end position="207"/>
    </location>
</feature>
<name>A0A328WZY7_9FLAO</name>
<dbReference type="AlphaFoldDB" id="A0A328WZY7"/>
<gene>
    <name evidence="2" type="ORF">B0I10_10577</name>
</gene>
<evidence type="ECO:0000313" key="3">
    <source>
        <dbReference type="Proteomes" id="UP000249518"/>
    </source>
</evidence>
<feature type="transmembrane region" description="Helical" evidence="1">
    <location>
        <begin position="357"/>
        <end position="381"/>
    </location>
</feature>
<dbReference type="EMBL" id="QLSV01000005">
    <property type="protein sequence ID" value="RAR48469.1"/>
    <property type="molecule type" value="Genomic_DNA"/>
</dbReference>
<accession>A0A328WZY7</accession>
<feature type="transmembrane region" description="Helical" evidence="1">
    <location>
        <begin position="266"/>
        <end position="287"/>
    </location>
</feature>
<feature type="transmembrane region" description="Helical" evidence="1">
    <location>
        <begin position="480"/>
        <end position="498"/>
    </location>
</feature>
<keyword evidence="1" id="KW-0812">Transmembrane</keyword>
<keyword evidence="1" id="KW-1133">Transmembrane helix</keyword>
<keyword evidence="3" id="KW-1185">Reference proteome</keyword>